<keyword evidence="3" id="KW-1003">Cell membrane</keyword>
<evidence type="ECO:0000256" key="7">
    <source>
        <dbReference type="RuleBase" id="RU363032"/>
    </source>
</evidence>
<evidence type="ECO:0000256" key="1">
    <source>
        <dbReference type="ARBA" id="ARBA00004651"/>
    </source>
</evidence>
<keyword evidence="4 7" id="KW-0812">Transmembrane</keyword>
<evidence type="ECO:0000256" key="2">
    <source>
        <dbReference type="ARBA" id="ARBA00022448"/>
    </source>
</evidence>
<feature type="transmembrane region" description="Helical" evidence="7">
    <location>
        <begin position="220"/>
        <end position="245"/>
    </location>
</feature>
<dbReference type="AlphaFoldDB" id="A0A6C0NYL8"/>
<organism evidence="9 10">
    <name type="scientific">Paenibacillus rhizovicinus</name>
    <dbReference type="NCBI Taxonomy" id="2704463"/>
    <lineage>
        <taxon>Bacteria</taxon>
        <taxon>Bacillati</taxon>
        <taxon>Bacillota</taxon>
        <taxon>Bacilli</taxon>
        <taxon>Bacillales</taxon>
        <taxon>Paenibacillaceae</taxon>
        <taxon>Paenibacillus</taxon>
    </lineage>
</organism>
<evidence type="ECO:0000313" key="9">
    <source>
        <dbReference type="EMBL" id="QHW30803.1"/>
    </source>
</evidence>
<feature type="transmembrane region" description="Helical" evidence="7">
    <location>
        <begin position="177"/>
        <end position="199"/>
    </location>
</feature>
<dbReference type="Pfam" id="PF00528">
    <property type="entry name" value="BPD_transp_1"/>
    <property type="match status" value="1"/>
</dbReference>
<dbReference type="Gene3D" id="1.10.3720.10">
    <property type="entry name" value="MetI-like"/>
    <property type="match status" value="1"/>
</dbReference>
<dbReference type="InterPro" id="IPR000515">
    <property type="entry name" value="MetI-like"/>
</dbReference>
<evidence type="ECO:0000256" key="5">
    <source>
        <dbReference type="ARBA" id="ARBA00022989"/>
    </source>
</evidence>
<evidence type="ECO:0000256" key="4">
    <source>
        <dbReference type="ARBA" id="ARBA00022692"/>
    </source>
</evidence>
<feature type="transmembrane region" description="Helical" evidence="7">
    <location>
        <begin position="93"/>
        <end position="114"/>
    </location>
</feature>
<feature type="domain" description="ABC transmembrane type-1" evidence="8">
    <location>
        <begin position="89"/>
        <end position="301"/>
    </location>
</feature>
<dbReference type="PANTHER" id="PTHR30193:SF37">
    <property type="entry name" value="INNER MEMBRANE ABC TRANSPORTER PERMEASE PROTEIN YCJO"/>
    <property type="match status" value="1"/>
</dbReference>
<feature type="transmembrane region" description="Helical" evidence="7">
    <location>
        <begin position="282"/>
        <end position="304"/>
    </location>
</feature>
<feature type="transmembrane region" description="Helical" evidence="7">
    <location>
        <begin position="29"/>
        <end position="50"/>
    </location>
</feature>
<keyword evidence="6 7" id="KW-0472">Membrane</keyword>
<keyword evidence="5 7" id="KW-1133">Transmembrane helix</keyword>
<dbReference type="InterPro" id="IPR051393">
    <property type="entry name" value="ABC_transporter_permease"/>
</dbReference>
<name>A0A6C0NYL8_9BACL</name>
<dbReference type="Proteomes" id="UP000479114">
    <property type="component" value="Chromosome"/>
</dbReference>
<dbReference type="SUPFAM" id="SSF161098">
    <property type="entry name" value="MetI-like"/>
    <property type="match status" value="1"/>
</dbReference>
<comment type="similarity">
    <text evidence="7">Belongs to the binding-protein-dependent transport system permease family.</text>
</comment>
<evidence type="ECO:0000313" key="10">
    <source>
        <dbReference type="Proteomes" id="UP000479114"/>
    </source>
</evidence>
<sequence length="309" mass="35159">MENHLELKRHAVAKTQVEARTRGRIRIRWTPVLFLLPSLIVFFVFKYYLILDAVYISLFNYDIVNPPGKFVGLGNYFEFLKSETFWVAMKNTMIFFVLSVAMVFWVPIVQALFLSQVKRWNGFYRVLYQIPGVLPVVAGVLLWKWMYNPDHGLFNYLLAKIGLGPYGWLNDLHMTKFAIVLPGFFTGGGVGVLLYYAAIKSISAELFEAAKIDGCGPWRRMGIIILPNIKFVILIQFVGFMSGVLLSFDNIFVMTQGGPADASLVVALMIQRTAFVQSRFGISAALSFFMFIVIAVLTVIQFRLQKEED</sequence>
<dbReference type="RefSeq" id="WP_162639612.1">
    <property type="nucleotide sequence ID" value="NZ_CP048286.1"/>
</dbReference>
<reference evidence="9 10" key="1">
    <citation type="submission" date="2020-02" db="EMBL/GenBank/DDBJ databases">
        <title>Paenibacillus sp. nov., isolated from rhizosphere soil of tomato.</title>
        <authorList>
            <person name="Weon H.-Y."/>
            <person name="Lee S.A."/>
        </authorList>
    </citation>
    <scope>NUCLEOTIDE SEQUENCE [LARGE SCALE GENOMIC DNA]</scope>
    <source>
        <strain evidence="9 10">14171R-81</strain>
    </source>
</reference>
<keyword evidence="10" id="KW-1185">Reference proteome</keyword>
<dbReference type="CDD" id="cd06261">
    <property type="entry name" value="TM_PBP2"/>
    <property type="match status" value="1"/>
</dbReference>
<dbReference type="GO" id="GO:0055085">
    <property type="term" value="P:transmembrane transport"/>
    <property type="evidence" value="ECO:0007669"/>
    <property type="project" value="InterPro"/>
</dbReference>
<dbReference type="KEGG" id="prz:GZH47_07980"/>
<gene>
    <name evidence="9" type="ORF">GZH47_07980</name>
</gene>
<feature type="transmembrane region" description="Helical" evidence="7">
    <location>
        <begin position="126"/>
        <end position="146"/>
    </location>
</feature>
<dbReference type="PROSITE" id="PS50928">
    <property type="entry name" value="ABC_TM1"/>
    <property type="match status" value="1"/>
</dbReference>
<protein>
    <submittedName>
        <fullName evidence="9">Sugar ABC transporter permease</fullName>
    </submittedName>
</protein>
<dbReference type="InterPro" id="IPR035906">
    <property type="entry name" value="MetI-like_sf"/>
</dbReference>
<dbReference type="EMBL" id="CP048286">
    <property type="protein sequence ID" value="QHW30803.1"/>
    <property type="molecule type" value="Genomic_DNA"/>
</dbReference>
<evidence type="ECO:0000256" key="3">
    <source>
        <dbReference type="ARBA" id="ARBA00022475"/>
    </source>
</evidence>
<dbReference type="GO" id="GO:0005886">
    <property type="term" value="C:plasma membrane"/>
    <property type="evidence" value="ECO:0007669"/>
    <property type="project" value="UniProtKB-SubCell"/>
</dbReference>
<evidence type="ECO:0000259" key="8">
    <source>
        <dbReference type="PROSITE" id="PS50928"/>
    </source>
</evidence>
<proteinExistence type="inferred from homology"/>
<keyword evidence="2 7" id="KW-0813">Transport</keyword>
<accession>A0A6C0NYL8</accession>
<comment type="subcellular location">
    <subcellularLocation>
        <location evidence="1 7">Cell membrane</location>
        <topology evidence="1 7">Multi-pass membrane protein</topology>
    </subcellularLocation>
</comment>
<dbReference type="PANTHER" id="PTHR30193">
    <property type="entry name" value="ABC TRANSPORTER PERMEASE PROTEIN"/>
    <property type="match status" value="1"/>
</dbReference>
<evidence type="ECO:0000256" key="6">
    <source>
        <dbReference type="ARBA" id="ARBA00023136"/>
    </source>
</evidence>